<dbReference type="SMART" id="SM00516">
    <property type="entry name" value="SEC14"/>
    <property type="match status" value="1"/>
</dbReference>
<accession>A0A1H6Q9J3</accession>
<dbReference type="OrthoDB" id="75724at2759"/>
<evidence type="ECO:0000256" key="3">
    <source>
        <dbReference type="ARBA" id="ARBA00024146"/>
    </source>
</evidence>
<organism evidence="7 9">
    <name type="scientific">Yarrowia lipolytica</name>
    <name type="common">Candida lipolytica</name>
    <dbReference type="NCBI Taxonomy" id="4952"/>
    <lineage>
        <taxon>Eukaryota</taxon>
        <taxon>Fungi</taxon>
        <taxon>Dikarya</taxon>
        <taxon>Ascomycota</taxon>
        <taxon>Saccharomycotina</taxon>
        <taxon>Dipodascomycetes</taxon>
        <taxon>Dipodascales</taxon>
        <taxon>Dipodascales incertae sedis</taxon>
        <taxon>Yarrowia</taxon>
    </lineage>
</organism>
<dbReference type="Gene3D" id="3.40.525.10">
    <property type="entry name" value="CRAL-TRIO lipid binding domain"/>
    <property type="match status" value="1"/>
</dbReference>
<dbReference type="InterPro" id="IPR052578">
    <property type="entry name" value="PI_Transfer_CRAL-TRIO"/>
</dbReference>
<dbReference type="PANTHER" id="PTHR45824">
    <property type="entry name" value="GH16843P"/>
    <property type="match status" value="1"/>
</dbReference>
<dbReference type="eggNOG" id="KOG1470">
    <property type="taxonomic scope" value="Eukaryota"/>
</dbReference>
<dbReference type="OMA" id="DIHARPC"/>
<evidence type="ECO:0000313" key="7">
    <source>
        <dbReference type="EMBL" id="AOW00405.1"/>
    </source>
</evidence>
<feature type="region of interest" description="Disordered" evidence="5">
    <location>
        <begin position="1"/>
        <end position="29"/>
    </location>
</feature>
<dbReference type="InterPro" id="IPR036273">
    <property type="entry name" value="CRAL/TRIO_N_dom_sf"/>
</dbReference>
<comment type="subcellular location">
    <subcellularLocation>
        <location evidence="1">Microsome</location>
    </subcellularLocation>
</comment>
<dbReference type="PROSITE" id="PS50191">
    <property type="entry name" value="CRAL_TRIO"/>
    <property type="match status" value="1"/>
</dbReference>
<dbReference type="SUPFAM" id="SSF46938">
    <property type="entry name" value="CRAL/TRIO N-terminal domain"/>
    <property type="match status" value="1"/>
</dbReference>
<evidence type="ECO:0000313" key="9">
    <source>
        <dbReference type="Proteomes" id="UP000182444"/>
    </source>
</evidence>
<dbReference type="InterPro" id="IPR001251">
    <property type="entry name" value="CRAL-TRIO_dom"/>
</dbReference>
<dbReference type="AlphaFoldDB" id="A0A1H6Q9J3"/>
<reference evidence="7 9" key="1">
    <citation type="journal article" date="2016" name="PLoS ONE">
        <title>Sequence Assembly of Yarrowia lipolytica Strain W29/CLIB89 Shows Transposable Element Diversity.</title>
        <authorList>
            <person name="Magnan C."/>
            <person name="Yu J."/>
            <person name="Chang I."/>
            <person name="Jahn E."/>
            <person name="Kanomata Y."/>
            <person name="Wu J."/>
            <person name="Zeller M."/>
            <person name="Oakes M."/>
            <person name="Baldi P."/>
            <person name="Sandmeyer S."/>
        </authorList>
    </citation>
    <scope>NUCLEOTIDE SEQUENCE [LARGE SCALE GENOMIC DNA]</scope>
    <source>
        <strain evidence="7">CLIB89</strain>
        <strain evidence="9">CLIB89(W29)</strain>
    </source>
</reference>
<name>A0A1H6Q9J3_YARLL</name>
<dbReference type="RefSeq" id="XP_499876.1">
    <property type="nucleotide sequence ID" value="XM_499876.1"/>
</dbReference>
<evidence type="ECO:0000256" key="4">
    <source>
        <dbReference type="ARBA" id="ARBA00083195"/>
    </source>
</evidence>
<dbReference type="KEGG" id="yli:2905746"/>
<keyword evidence="2" id="KW-0492">Microsome</keyword>
<evidence type="ECO:0000313" key="10">
    <source>
        <dbReference type="Proteomes" id="UP000256601"/>
    </source>
</evidence>
<dbReference type="InterPro" id="IPR011074">
    <property type="entry name" value="CRAL/TRIO_N_dom"/>
</dbReference>
<dbReference type="PANTHER" id="PTHR45824:SF29">
    <property type="entry name" value="GH16843P"/>
    <property type="match status" value="1"/>
</dbReference>
<dbReference type="GeneID" id="2905746"/>
<dbReference type="Proteomes" id="UP000256601">
    <property type="component" value="Unassembled WGS sequence"/>
</dbReference>
<dbReference type="SUPFAM" id="SSF52087">
    <property type="entry name" value="CRAL/TRIO domain"/>
    <property type="match status" value="1"/>
</dbReference>
<dbReference type="Proteomes" id="UP000182444">
    <property type="component" value="Chromosome 1A"/>
</dbReference>
<dbReference type="VEuPathDB" id="FungiDB:YALI0_A08448g"/>
<reference evidence="8 10" key="2">
    <citation type="submission" date="2018-07" db="EMBL/GenBank/DDBJ databases">
        <title>Draft Genome Assemblies for Five Robust Yarrowia lipolytica Strains Exhibiting High Lipid Production and Pentose Sugar Utilization and Sugar Alcohol Secretion from Undetoxified Lignocellulosic Biomass Hydrolysates.</title>
        <authorList>
            <consortium name="DOE Joint Genome Institute"/>
            <person name="Walker C."/>
            <person name="Ryu S."/>
            <person name="Na H."/>
            <person name="Zane M."/>
            <person name="LaButti K."/>
            <person name="Lipzen A."/>
            <person name="Haridas S."/>
            <person name="Barry K."/>
            <person name="Grigoriev I.V."/>
            <person name="Quarterman J."/>
            <person name="Slininger P."/>
            <person name="Dien B."/>
            <person name="Trinh C.T."/>
        </authorList>
    </citation>
    <scope>NUCLEOTIDE SEQUENCE [LARGE SCALE GENOMIC DNA]</scope>
    <source>
        <strain evidence="8 10">YB392</strain>
    </source>
</reference>
<evidence type="ECO:0000313" key="8">
    <source>
        <dbReference type="EMBL" id="RDW23084.1"/>
    </source>
</evidence>
<comment type="catalytic activity">
    <reaction evidence="3">
        <text>a 1,2-diacyl-sn-glycero-3-phospho-(1D-myo-inositol)(in) = a 1,2-diacyl-sn-glycero-3-phospho-(1D-myo-inositol)(out)</text>
        <dbReference type="Rhea" id="RHEA:38691"/>
        <dbReference type="ChEBI" id="CHEBI:57880"/>
    </reaction>
    <physiologicalReaction direction="left-to-right" evidence="3">
        <dbReference type="Rhea" id="RHEA:38692"/>
    </physiologicalReaction>
</comment>
<feature type="domain" description="CRAL-TRIO" evidence="6">
    <location>
        <begin position="116"/>
        <end position="271"/>
    </location>
</feature>
<dbReference type="SMART" id="SM01100">
    <property type="entry name" value="CRAL_TRIO_N"/>
    <property type="match status" value="1"/>
</dbReference>
<evidence type="ECO:0000256" key="1">
    <source>
        <dbReference type="ARBA" id="ARBA00004144"/>
    </source>
</evidence>
<evidence type="ECO:0000256" key="2">
    <source>
        <dbReference type="ARBA" id="ARBA00022848"/>
    </source>
</evidence>
<dbReference type="VEuPathDB" id="FungiDB:YALI1_A08206g"/>
<keyword evidence="2" id="KW-0256">Endoplasmic reticulum</keyword>
<dbReference type="GO" id="GO:0009410">
    <property type="term" value="P:response to xenobiotic stimulus"/>
    <property type="evidence" value="ECO:0007669"/>
    <property type="project" value="UniProtKB-ARBA"/>
</dbReference>
<dbReference type="GO" id="GO:0071944">
    <property type="term" value="C:cell periphery"/>
    <property type="evidence" value="ECO:0007669"/>
    <property type="project" value="UniProtKB-ARBA"/>
</dbReference>
<proteinExistence type="predicted"/>
<dbReference type="Pfam" id="PF00650">
    <property type="entry name" value="CRAL_TRIO"/>
    <property type="match status" value="1"/>
</dbReference>
<dbReference type="FunFam" id="3.40.525.10:FF:000013">
    <property type="entry name" value="Phosphatidylinositol transfer protein PDR16"/>
    <property type="match status" value="1"/>
</dbReference>
<gene>
    <name evidence="8" type="ORF">B0I71DRAFT_136534</name>
    <name evidence="7" type="ORF">YALI1_A08206g</name>
</gene>
<dbReference type="EMBL" id="KZ859115">
    <property type="protein sequence ID" value="RDW23084.1"/>
    <property type="molecule type" value="Genomic_DNA"/>
</dbReference>
<sequence>MAAHFDPPEYPCKKSTLPPRPKLTGEQEGKYKQVLQFLQEKTEFPTSEKGAEKNSGPMEPLTDEEKAWLSEECILRYLRATKWNVADAQKRLLSTLGWRREFGVERTRSNTITADRVAVENESGKELIFGFDNDSRPCLALRNGRQNTEASHRQVEHMFFMLERAIDYMPPGQEQLALLIDFKAHTKLGKKVPSMTTGRQVLHILQTHYPERLGKALLTNLPWIAWTFMKIIHPFIDPTTREKLVFTKPFPDYVPKEQLEKEYGGDVDFEYQHAKYWPKMNEIADKKHAAFMAQYHKLGGGIGLSEEKMRQPLDADDQATLVGGMKKLSV</sequence>
<protein>
    <recommendedName>
        <fullName evidence="4">SEC14 homolog 3</fullName>
    </recommendedName>
</protein>
<dbReference type="Pfam" id="PF03765">
    <property type="entry name" value="CRAL_TRIO_N"/>
    <property type="match status" value="1"/>
</dbReference>
<dbReference type="EMBL" id="CP017553">
    <property type="protein sequence ID" value="AOW00405.1"/>
    <property type="molecule type" value="Genomic_DNA"/>
</dbReference>
<dbReference type="CDD" id="cd00170">
    <property type="entry name" value="SEC14"/>
    <property type="match status" value="1"/>
</dbReference>
<evidence type="ECO:0000256" key="5">
    <source>
        <dbReference type="SAM" id="MobiDB-lite"/>
    </source>
</evidence>
<dbReference type="GO" id="GO:0032934">
    <property type="term" value="F:sterol binding"/>
    <property type="evidence" value="ECO:0007669"/>
    <property type="project" value="UniProtKB-ARBA"/>
</dbReference>
<evidence type="ECO:0000259" key="6">
    <source>
        <dbReference type="PROSITE" id="PS50191"/>
    </source>
</evidence>
<dbReference type="GO" id="GO:0008526">
    <property type="term" value="F:phosphatidylinositol transfer activity"/>
    <property type="evidence" value="ECO:0007669"/>
    <property type="project" value="TreeGrafter"/>
</dbReference>
<dbReference type="InterPro" id="IPR036865">
    <property type="entry name" value="CRAL-TRIO_dom_sf"/>
</dbReference>